<reference evidence="2 3" key="1">
    <citation type="submission" date="2017-05" db="EMBL/GenBank/DDBJ databases">
        <title>The Genome Sequence of Enterococcus faecium 7H8_DIV0219.</title>
        <authorList>
            <consortium name="The Broad Institute Genomics Platform"/>
            <consortium name="The Broad Institute Genomic Center for Infectious Diseases"/>
            <person name="Earl A."/>
            <person name="Manson A."/>
            <person name="Schwartman J."/>
            <person name="Gilmore M."/>
            <person name="Abouelleil A."/>
            <person name="Cao P."/>
            <person name="Chapman S."/>
            <person name="Cusick C."/>
            <person name="Shea T."/>
            <person name="Young S."/>
            <person name="Neafsey D."/>
            <person name="Nusbaum C."/>
            <person name="Birren B."/>
        </authorList>
    </citation>
    <scope>NUCLEOTIDE SEQUENCE [LARGE SCALE GENOMIC DNA]</scope>
    <source>
        <strain evidence="2 3">7H8_DIV0219</strain>
    </source>
</reference>
<accession>A0A242ATF6</accession>
<evidence type="ECO:0000313" key="3">
    <source>
        <dbReference type="Proteomes" id="UP000194885"/>
    </source>
</evidence>
<organism evidence="2 3">
    <name type="scientific">Enterococcus faecium</name>
    <name type="common">Streptococcus faecium</name>
    <dbReference type="NCBI Taxonomy" id="1352"/>
    <lineage>
        <taxon>Bacteria</taxon>
        <taxon>Bacillati</taxon>
        <taxon>Bacillota</taxon>
        <taxon>Bacilli</taxon>
        <taxon>Lactobacillales</taxon>
        <taxon>Enterococcaceae</taxon>
        <taxon>Enterococcus</taxon>
    </lineage>
</organism>
<dbReference type="AlphaFoldDB" id="A0A242ATF6"/>
<evidence type="ECO:0000313" key="2">
    <source>
        <dbReference type="EMBL" id="OTN83898.1"/>
    </source>
</evidence>
<dbReference type="EMBL" id="NGKW01000022">
    <property type="protein sequence ID" value="OTN83898.1"/>
    <property type="molecule type" value="Genomic_DNA"/>
</dbReference>
<evidence type="ECO:0000256" key="1">
    <source>
        <dbReference type="SAM" id="Phobius"/>
    </source>
</evidence>
<dbReference type="RefSeq" id="WP_086323984.1">
    <property type="nucleotide sequence ID" value="NZ_NGKW01000022.1"/>
</dbReference>
<sequence>MNKRFIIALILVGMVTRLLPGLIQLGLFSSLFIYLFLSRDEYMYQQGMKKEGSLLNEKR</sequence>
<proteinExistence type="predicted"/>
<keyword evidence="1" id="KW-0812">Transmembrane</keyword>
<protein>
    <submittedName>
        <fullName evidence="2">Uncharacterized protein</fullName>
    </submittedName>
</protein>
<dbReference type="Proteomes" id="UP000194885">
    <property type="component" value="Unassembled WGS sequence"/>
</dbReference>
<gene>
    <name evidence="2" type="ORF">A5810_003071</name>
</gene>
<comment type="caution">
    <text evidence="2">The sequence shown here is derived from an EMBL/GenBank/DDBJ whole genome shotgun (WGS) entry which is preliminary data.</text>
</comment>
<keyword evidence="1" id="KW-1133">Transmembrane helix</keyword>
<name>A0A242ATF6_ENTFC</name>
<keyword evidence="1" id="KW-0472">Membrane</keyword>
<feature type="transmembrane region" description="Helical" evidence="1">
    <location>
        <begin position="6"/>
        <end position="37"/>
    </location>
</feature>